<keyword evidence="2" id="KW-0732">Signal</keyword>
<evidence type="ECO:0000256" key="2">
    <source>
        <dbReference type="SAM" id="SignalP"/>
    </source>
</evidence>
<dbReference type="Gene3D" id="3.30.200.100">
    <property type="entry name" value="MucB/RseB, C-terminal domain"/>
    <property type="match status" value="1"/>
</dbReference>
<reference evidence="4" key="1">
    <citation type="journal article" date="2021" name="PeerJ">
        <title>Extensive microbial diversity within the chicken gut microbiome revealed by metagenomics and culture.</title>
        <authorList>
            <person name="Gilroy R."/>
            <person name="Ravi A."/>
            <person name="Getino M."/>
            <person name="Pursley I."/>
            <person name="Horton D.L."/>
            <person name="Alikhan N.F."/>
            <person name="Baker D."/>
            <person name="Gharbi K."/>
            <person name="Hall N."/>
            <person name="Watson M."/>
            <person name="Adriaenssens E.M."/>
            <person name="Foster-Nyarko E."/>
            <person name="Jarju S."/>
            <person name="Secka A."/>
            <person name="Antonio M."/>
            <person name="Oren A."/>
            <person name="Chaudhuri R.R."/>
            <person name="La Ragione R."/>
            <person name="Hildebrand F."/>
            <person name="Pallen M.J."/>
        </authorList>
    </citation>
    <scope>NUCLEOTIDE SEQUENCE</scope>
    <source>
        <strain evidence="4">USASDec5-558</strain>
    </source>
</reference>
<feature type="chain" id="PRO_5038876467" description="MucB/RseB N-terminal domain-containing protein" evidence="2">
    <location>
        <begin position="33"/>
        <end position="464"/>
    </location>
</feature>
<sequence length="464" mass="49623">MAFSRTSLCSALAFTFSTLCLGSFVVSLDVQAAPVAANDQVASTAQGAAESNIAADQGVAQTAQSDTENSTATESGAGDASGQGQGQKQGQESERAPLVGVADSAISSCISSFNETRERVLNANTQSVILHSNANGIAPYIALQSIGENGSHYVLWQSLNGDIKGYALREGKGFDYANNANTPLPLAWHPTLIWDHIFGSDKELKNYSCVLTGRTRVMGKRVSLLRLIPQEGLRYSFLIAKEDESDFPVELSVIDPKGGIVSRLTTMDSRIVVGVDFPISDSIFDRIEQSQQEGWLGQEHPVMAAGNTHSWSALSDDVRAAKPAAIEEAARAAEAGKDQAALELVLPSPTVSAGATVSASESQAAKKKDGEPLKAWPELNIPSVYTIIASGQFNQGGTQCFYQEFTDGLTSFRVYRNQRSTTFYPVLSNGSISIVRKNTMRHEYAVVGEVPVTLAEFVLTKIAE</sequence>
<evidence type="ECO:0000256" key="1">
    <source>
        <dbReference type="SAM" id="MobiDB-lite"/>
    </source>
</evidence>
<protein>
    <recommendedName>
        <fullName evidence="3">MucB/RseB N-terminal domain-containing protein</fullName>
    </recommendedName>
</protein>
<name>A0A9D1WBJ0_9GAMM</name>
<feature type="compositionally biased region" description="Polar residues" evidence="1">
    <location>
        <begin position="59"/>
        <end position="73"/>
    </location>
</feature>
<dbReference type="Proteomes" id="UP000886829">
    <property type="component" value="Unassembled WGS sequence"/>
</dbReference>
<gene>
    <name evidence="4" type="ORF">H9850_01530</name>
</gene>
<dbReference type="InterPro" id="IPR033434">
    <property type="entry name" value="MucB/RseB_N"/>
</dbReference>
<accession>A0A9D1WBJ0</accession>
<dbReference type="InterPro" id="IPR038484">
    <property type="entry name" value="MucB/RseB_C_sf"/>
</dbReference>
<dbReference type="Pfam" id="PF03888">
    <property type="entry name" value="MucB_RseB"/>
    <property type="match status" value="1"/>
</dbReference>
<dbReference type="Gene3D" id="2.50.20.10">
    <property type="entry name" value="Lipoprotein localisation LolA/LolB/LppX"/>
    <property type="match status" value="1"/>
</dbReference>
<reference evidence="4" key="2">
    <citation type="submission" date="2021-04" db="EMBL/GenBank/DDBJ databases">
        <authorList>
            <person name="Gilroy R."/>
        </authorList>
    </citation>
    <scope>NUCLEOTIDE SEQUENCE</scope>
    <source>
        <strain evidence="4">USASDec5-558</strain>
    </source>
</reference>
<comment type="caution">
    <text evidence="4">The sequence shown here is derived from an EMBL/GenBank/DDBJ whole genome shotgun (WGS) entry which is preliminary data.</text>
</comment>
<evidence type="ECO:0000313" key="5">
    <source>
        <dbReference type="Proteomes" id="UP000886829"/>
    </source>
</evidence>
<dbReference type="EMBL" id="DXEV01000032">
    <property type="protein sequence ID" value="HIX56135.1"/>
    <property type="molecule type" value="Genomic_DNA"/>
</dbReference>
<feature type="signal peptide" evidence="2">
    <location>
        <begin position="1"/>
        <end position="32"/>
    </location>
</feature>
<organism evidence="4 5">
    <name type="scientific">Candidatus Anaerobiospirillum pullistercoris</name>
    <dbReference type="NCBI Taxonomy" id="2838452"/>
    <lineage>
        <taxon>Bacteria</taxon>
        <taxon>Pseudomonadati</taxon>
        <taxon>Pseudomonadota</taxon>
        <taxon>Gammaproteobacteria</taxon>
        <taxon>Aeromonadales</taxon>
        <taxon>Succinivibrionaceae</taxon>
        <taxon>Anaerobiospirillum</taxon>
    </lineage>
</organism>
<feature type="region of interest" description="Disordered" evidence="1">
    <location>
        <begin position="56"/>
        <end position="97"/>
    </location>
</feature>
<evidence type="ECO:0000313" key="4">
    <source>
        <dbReference type="EMBL" id="HIX56135.1"/>
    </source>
</evidence>
<dbReference type="AlphaFoldDB" id="A0A9D1WBJ0"/>
<evidence type="ECO:0000259" key="3">
    <source>
        <dbReference type="Pfam" id="PF03888"/>
    </source>
</evidence>
<feature type="domain" description="MucB/RseB N-terminal" evidence="3">
    <location>
        <begin position="134"/>
        <end position="271"/>
    </location>
</feature>
<proteinExistence type="predicted"/>